<dbReference type="AlphaFoldDB" id="A0A388TJ93"/>
<feature type="chain" id="PRO_5017180956" evidence="1">
    <location>
        <begin position="21"/>
        <end position="430"/>
    </location>
</feature>
<gene>
    <name evidence="2" type="ORF">NO2_1381</name>
</gene>
<dbReference type="EMBL" id="BGZO01000063">
    <property type="protein sequence ID" value="GBR76909.1"/>
    <property type="molecule type" value="Genomic_DNA"/>
</dbReference>
<feature type="signal peptide" evidence="1">
    <location>
        <begin position="1"/>
        <end position="20"/>
    </location>
</feature>
<name>A0A388TJ93_9BACT</name>
<evidence type="ECO:0000313" key="2">
    <source>
        <dbReference type="EMBL" id="GBR76909.1"/>
    </source>
</evidence>
<dbReference type="Proteomes" id="UP000275925">
    <property type="component" value="Unassembled WGS sequence"/>
</dbReference>
<proteinExistence type="predicted"/>
<comment type="caution">
    <text evidence="2">The sequence shown here is derived from an EMBL/GenBank/DDBJ whole genome shotgun (WGS) entry which is preliminary data.</text>
</comment>
<keyword evidence="1" id="KW-0732">Signal</keyword>
<organism evidence="2 3">
    <name type="scientific">Candidatus Termititenax persephonae</name>
    <dbReference type="NCBI Taxonomy" id="2218525"/>
    <lineage>
        <taxon>Bacteria</taxon>
        <taxon>Bacillati</taxon>
        <taxon>Candidatus Margulisiibacteriota</taxon>
        <taxon>Candidatus Termititenacia</taxon>
        <taxon>Candidatus Termititenacales</taxon>
        <taxon>Candidatus Termititenacaceae</taxon>
        <taxon>Candidatus Termititenax</taxon>
    </lineage>
</organism>
<protein>
    <submittedName>
        <fullName evidence="2">Uncharacterized protein</fullName>
    </submittedName>
</protein>
<accession>A0A388TJ93</accession>
<evidence type="ECO:0000313" key="3">
    <source>
        <dbReference type="Proteomes" id="UP000275925"/>
    </source>
</evidence>
<keyword evidence="3" id="KW-1185">Reference proteome</keyword>
<evidence type="ECO:0000256" key="1">
    <source>
        <dbReference type="SAM" id="SignalP"/>
    </source>
</evidence>
<sequence>MSIRKTALVIGILVAAAAAAAGALDTNDVNARNNFALGGNPAAIAVNKKVSIEGGTLLTNAVKQSQQNLDATNSQFQGTAEAIGLGTIPDLTKGSDLAPSDFGSATKFLSYTGHWSQSDWYSFRYNNIGNIFYSVGLKTNDDEPGALPTLGGFGAGKKGQLSFTFTEAVESFSAVYGKDLGENLSVGVELAVNTYKVNQDLVGLNKPAYALEQRRGLRSTSYASIALGAIKEFAPRQKISFAHKLSQDRQDSEQTVDHKGNVLAEKNYNESVPNETAISYIYNVDDTLELAVSQRTVWGTQYNRDVEVTKVARLPGGAENTAYNDDGPTKTLPYNTYGLSAAYQPNSEWGFLGYGNYTYGYRAAFNDINLGNHKGFDFTQIGGNIQYSPSLLGGGTLLFGIFNSKIVGLDPAIGFSLDATTSLVSYSHAF</sequence>
<reference evidence="2 3" key="1">
    <citation type="journal article" date="2019" name="ISME J.">
        <title>Genome analyses of uncultured TG2/ZB3 bacteria in 'Margulisbacteria' specifically attached to ectosymbiotic spirochetes of protists in the termite gut.</title>
        <authorList>
            <person name="Utami Y.D."/>
            <person name="Kuwahara H."/>
            <person name="Igai K."/>
            <person name="Murakami T."/>
            <person name="Sugaya K."/>
            <person name="Morikawa T."/>
            <person name="Nagura Y."/>
            <person name="Yuki M."/>
            <person name="Deevong P."/>
            <person name="Inoue T."/>
            <person name="Kihara K."/>
            <person name="Lo N."/>
            <person name="Yamada A."/>
            <person name="Ohkuma M."/>
            <person name="Hongoh Y."/>
        </authorList>
    </citation>
    <scope>NUCLEOTIDE SEQUENCE [LARGE SCALE GENOMIC DNA]</scope>
    <source>
        <strain evidence="2">NkOx7-02</strain>
    </source>
</reference>